<sequence length="70" mass="7903">MEKGTVDDFDKKKGYGYIILDDGEKAFVHYTAIQSEDYKTLENGEKVELMIADGAKGLVAVKVFRKEEVK</sequence>
<dbReference type="GO" id="GO:0005737">
    <property type="term" value="C:cytoplasm"/>
    <property type="evidence" value="ECO:0007669"/>
    <property type="project" value="UniProtKB-SubCell"/>
</dbReference>
<dbReference type="OrthoDB" id="9805039at2"/>
<evidence type="ECO:0000256" key="6">
    <source>
        <dbReference type="ARBA" id="ARBA00023163"/>
    </source>
</evidence>
<dbReference type="PRINTS" id="PR00050">
    <property type="entry name" value="COLDSHOCK"/>
</dbReference>
<dbReference type="InterPro" id="IPR012340">
    <property type="entry name" value="NA-bd_OB-fold"/>
</dbReference>
<accession>A0A0R2L2G3</accession>
<dbReference type="InterPro" id="IPR012156">
    <property type="entry name" value="Cold_shock_CspA"/>
</dbReference>
<dbReference type="PIRSF" id="PIRSF002599">
    <property type="entry name" value="Cold_shock_A"/>
    <property type="match status" value="1"/>
</dbReference>
<evidence type="ECO:0000256" key="5">
    <source>
        <dbReference type="ARBA" id="ARBA00023159"/>
    </source>
</evidence>
<dbReference type="GO" id="GO:0003677">
    <property type="term" value="F:DNA binding"/>
    <property type="evidence" value="ECO:0007669"/>
    <property type="project" value="UniProtKB-KW"/>
</dbReference>
<reference evidence="9 11" key="2">
    <citation type="submission" date="2019-05" db="EMBL/GenBank/DDBJ databases">
        <title>The metagenome of a microbial culture collection derived from dairy environment covers the genomic content of the human microbiome.</title>
        <authorList>
            <person name="Roder T."/>
            <person name="Wuthrich D."/>
            <person name="Sattari Z."/>
            <person name="Von Ah U."/>
            <person name="Bar C."/>
            <person name="Ronchi F."/>
            <person name="Macpherson A.J."/>
            <person name="Ganal-Vonarburg S.C."/>
            <person name="Bruggmann R."/>
            <person name="Vergeres G."/>
        </authorList>
    </citation>
    <scope>NUCLEOTIDE SEQUENCE [LARGE SCALE GENOMIC DNA]</scope>
    <source>
        <strain evidence="9 11">FAM 18815</strain>
    </source>
</reference>
<evidence type="ECO:0000313" key="9">
    <source>
        <dbReference type="EMBL" id="TLQ04995.1"/>
    </source>
</evidence>
<dbReference type="Gene3D" id="2.40.50.140">
    <property type="entry name" value="Nucleic acid-binding proteins"/>
    <property type="match status" value="1"/>
</dbReference>
<evidence type="ECO:0000256" key="3">
    <source>
        <dbReference type="ARBA" id="ARBA00023015"/>
    </source>
</evidence>
<proteinExistence type="predicted"/>
<dbReference type="STRING" id="331679.IV81_GL001665"/>
<dbReference type="InterPro" id="IPR011129">
    <property type="entry name" value="CSD"/>
</dbReference>
<protein>
    <submittedName>
        <fullName evidence="9">Cold shock domain-containing protein</fullName>
    </submittedName>
</protein>
<evidence type="ECO:0000313" key="10">
    <source>
        <dbReference type="Proteomes" id="UP000051859"/>
    </source>
</evidence>
<evidence type="ECO:0000313" key="8">
    <source>
        <dbReference type="EMBL" id="KRN94022.1"/>
    </source>
</evidence>
<dbReference type="EMBL" id="JQBX01000008">
    <property type="protein sequence ID" value="KRN94022.1"/>
    <property type="molecule type" value="Genomic_DNA"/>
</dbReference>
<dbReference type="AlphaFoldDB" id="A0A0R2L2G3"/>
<dbReference type="Pfam" id="PF00313">
    <property type="entry name" value="CSD"/>
    <property type="match status" value="1"/>
</dbReference>
<reference evidence="8 10" key="1">
    <citation type="journal article" date="2015" name="Genome Announc.">
        <title>Expanding the biotechnology potential of lactobacilli through comparative genomics of 213 strains and associated genera.</title>
        <authorList>
            <person name="Sun Z."/>
            <person name="Harris H.M."/>
            <person name="McCann A."/>
            <person name="Guo C."/>
            <person name="Argimon S."/>
            <person name="Zhang W."/>
            <person name="Yang X."/>
            <person name="Jeffery I.B."/>
            <person name="Cooney J.C."/>
            <person name="Kagawa T.F."/>
            <person name="Liu W."/>
            <person name="Song Y."/>
            <person name="Salvetti E."/>
            <person name="Wrobel A."/>
            <person name="Rasinkangas P."/>
            <person name="Parkhill J."/>
            <person name="Rea M.C."/>
            <person name="O'Sullivan O."/>
            <person name="Ritari J."/>
            <person name="Douillard F.P."/>
            <person name="Paul Ross R."/>
            <person name="Yang R."/>
            <person name="Briner A.E."/>
            <person name="Felis G.E."/>
            <person name="de Vos W.M."/>
            <person name="Barrangou R."/>
            <person name="Klaenhammer T.R."/>
            <person name="Caufield P.W."/>
            <person name="Cui Y."/>
            <person name="Zhang H."/>
            <person name="O'Toole P.W."/>
        </authorList>
    </citation>
    <scope>NUCLEOTIDE SEQUENCE [LARGE SCALE GENOMIC DNA]</scope>
    <source>
        <strain evidence="8 10">DSM 18001</strain>
    </source>
</reference>
<keyword evidence="5" id="KW-0010">Activator</keyword>
<dbReference type="RefSeq" id="WP_057802676.1">
    <property type="nucleotide sequence ID" value="NZ_JQBX01000008.1"/>
</dbReference>
<dbReference type="SMART" id="SM00357">
    <property type="entry name" value="CSP"/>
    <property type="match status" value="1"/>
</dbReference>
<keyword evidence="2" id="KW-0963">Cytoplasm</keyword>
<dbReference type="PATRIC" id="fig|331679.3.peg.1702"/>
<keyword evidence="3" id="KW-0805">Transcription regulation</keyword>
<dbReference type="Proteomes" id="UP000305541">
    <property type="component" value="Unassembled WGS sequence"/>
</dbReference>
<comment type="caution">
    <text evidence="8">The sequence shown here is derived from an EMBL/GenBank/DDBJ whole genome shotgun (WGS) entry which is preliminary data.</text>
</comment>
<evidence type="ECO:0000259" key="7">
    <source>
        <dbReference type="PROSITE" id="PS51857"/>
    </source>
</evidence>
<dbReference type="PROSITE" id="PS51857">
    <property type="entry name" value="CSD_2"/>
    <property type="match status" value="1"/>
</dbReference>
<keyword evidence="6" id="KW-0804">Transcription</keyword>
<dbReference type="Proteomes" id="UP000051859">
    <property type="component" value="Unassembled WGS sequence"/>
</dbReference>
<dbReference type="PANTHER" id="PTHR46565">
    <property type="entry name" value="COLD SHOCK DOMAIN PROTEIN 2"/>
    <property type="match status" value="1"/>
</dbReference>
<dbReference type="SUPFAM" id="SSF50249">
    <property type="entry name" value="Nucleic acid-binding proteins"/>
    <property type="match status" value="1"/>
</dbReference>
<evidence type="ECO:0000256" key="4">
    <source>
        <dbReference type="ARBA" id="ARBA00023125"/>
    </source>
</evidence>
<gene>
    <name evidence="9" type="ORF">FEZ51_03525</name>
    <name evidence="8" type="ORF">IV81_GL001665</name>
</gene>
<dbReference type="EMBL" id="VBTH01000004">
    <property type="protein sequence ID" value="TLQ04995.1"/>
    <property type="molecule type" value="Genomic_DNA"/>
</dbReference>
<evidence type="ECO:0000256" key="1">
    <source>
        <dbReference type="ARBA" id="ARBA00004496"/>
    </source>
</evidence>
<keyword evidence="10" id="KW-1185">Reference proteome</keyword>
<dbReference type="InterPro" id="IPR002059">
    <property type="entry name" value="CSP_DNA-bd"/>
</dbReference>
<keyword evidence="4" id="KW-0238">DNA-binding</keyword>
<evidence type="ECO:0000256" key="2">
    <source>
        <dbReference type="ARBA" id="ARBA00022490"/>
    </source>
</evidence>
<dbReference type="PANTHER" id="PTHR46565:SF20">
    <property type="entry name" value="COLD SHOCK DOMAIN-CONTAINING PROTEIN 4"/>
    <property type="match status" value="1"/>
</dbReference>
<name>A0A0R2L2G3_9LACO</name>
<organism evidence="8 10">
    <name type="scientific">Pediococcus stilesii</name>
    <dbReference type="NCBI Taxonomy" id="331679"/>
    <lineage>
        <taxon>Bacteria</taxon>
        <taxon>Bacillati</taxon>
        <taxon>Bacillota</taxon>
        <taxon>Bacilli</taxon>
        <taxon>Lactobacillales</taxon>
        <taxon>Lactobacillaceae</taxon>
        <taxon>Pediococcus</taxon>
    </lineage>
</organism>
<comment type="subcellular location">
    <subcellularLocation>
        <location evidence="1">Cytoplasm</location>
    </subcellularLocation>
</comment>
<evidence type="ECO:0000313" key="11">
    <source>
        <dbReference type="Proteomes" id="UP000305541"/>
    </source>
</evidence>
<feature type="domain" description="CSD" evidence="7">
    <location>
        <begin position="1"/>
        <end position="65"/>
    </location>
</feature>